<evidence type="ECO:0000256" key="2">
    <source>
        <dbReference type="ARBA" id="ARBA00022737"/>
    </source>
</evidence>
<keyword evidence="2" id="KW-0677">Repeat</keyword>
<keyword evidence="4" id="KW-1133">Transmembrane helix</keyword>
<dbReference type="EMBL" id="KN835723">
    <property type="protein sequence ID" value="KIK34652.1"/>
    <property type="molecule type" value="Genomic_DNA"/>
</dbReference>
<evidence type="ECO:0000313" key="6">
    <source>
        <dbReference type="Proteomes" id="UP000054485"/>
    </source>
</evidence>
<dbReference type="InterPro" id="IPR045227">
    <property type="entry name" value="WDR18/Ipi3/RID3"/>
</dbReference>
<dbReference type="AlphaFoldDB" id="A0A0D0AK46"/>
<feature type="transmembrane region" description="Helical" evidence="4">
    <location>
        <begin position="282"/>
        <end position="304"/>
    </location>
</feature>
<name>A0A0D0AK46_9AGAM</name>
<keyword evidence="1 3" id="KW-0853">WD repeat</keyword>
<evidence type="ECO:0000256" key="3">
    <source>
        <dbReference type="RuleBase" id="RU369067"/>
    </source>
</evidence>
<reference evidence="6" key="2">
    <citation type="submission" date="2015-01" db="EMBL/GenBank/DDBJ databases">
        <title>Evolutionary Origins and Diversification of the Mycorrhizal Mutualists.</title>
        <authorList>
            <consortium name="DOE Joint Genome Institute"/>
            <consortium name="Mycorrhizal Genomics Consortium"/>
            <person name="Kohler A."/>
            <person name="Kuo A."/>
            <person name="Nagy L.G."/>
            <person name="Floudas D."/>
            <person name="Copeland A."/>
            <person name="Barry K.W."/>
            <person name="Cichocki N."/>
            <person name="Veneault-Fourrey C."/>
            <person name="LaButti K."/>
            <person name="Lindquist E.A."/>
            <person name="Lipzen A."/>
            <person name="Lundell T."/>
            <person name="Morin E."/>
            <person name="Murat C."/>
            <person name="Riley R."/>
            <person name="Ohm R."/>
            <person name="Sun H."/>
            <person name="Tunlid A."/>
            <person name="Henrissat B."/>
            <person name="Grigoriev I.V."/>
            <person name="Hibbett D.S."/>
            <person name="Martin F."/>
        </authorList>
    </citation>
    <scope>NUCLEOTIDE SEQUENCE [LARGE SCALE GENOMIC DNA]</scope>
    <source>
        <strain evidence="6">UH-Slu-Lm8-n1</strain>
    </source>
</reference>
<keyword evidence="4" id="KW-0472">Membrane</keyword>
<dbReference type="InParanoid" id="A0A0D0AK46"/>
<keyword evidence="3" id="KW-0539">Nucleus</keyword>
<sequence>IPRYRHCPYVLLRNIPHFLYLLACLQIPLPSCHTGTLLASFEQSISAPHCTSFVETRDGQGGFILAAQQDKSILNVYDFQKDKLAFKIVLPERLSCIALDNAGSFCAGGMTQGRIYLWEARVIVNISWTHAVKQALSRAIPVWDGDQARSHNVSVCLFPAHYIPKSSSGNVIPFGHYRFRYPKISGQEELVNRGIYSSLRSYNSCINHSVTNSCTRTMDWCLATHLTLCIKPTIHSANIQDVSLNRFIRDYGAARSADLKHTRQRTPRCLHRTHCKSEGQQVMYISLTGSLLLVGIATGLIHIYDAASHQLLRTISAHKEMSISHLTTTLKPFDLVGHISLSFNLGSSADAKDIIPMRPVVPFHHMKDSKAREAHEVAMMLLVQEETSGGIPSAYDYLEAEFQ</sequence>
<keyword evidence="6" id="KW-1185">Reference proteome</keyword>
<gene>
    <name evidence="5" type="ORF">CY34DRAFT_785412</name>
</gene>
<dbReference type="PANTHER" id="PTHR18763">
    <property type="entry name" value="WD-REPEAT PROTEIN 18"/>
    <property type="match status" value="1"/>
</dbReference>
<dbReference type="GO" id="GO:0120330">
    <property type="term" value="C:rixosome complex"/>
    <property type="evidence" value="ECO:0007669"/>
    <property type="project" value="UniProtKB-UniRule"/>
</dbReference>
<dbReference type="STRING" id="930992.A0A0D0AK46"/>
<organism evidence="5 6">
    <name type="scientific">Suillus luteus UH-Slu-Lm8-n1</name>
    <dbReference type="NCBI Taxonomy" id="930992"/>
    <lineage>
        <taxon>Eukaryota</taxon>
        <taxon>Fungi</taxon>
        <taxon>Dikarya</taxon>
        <taxon>Basidiomycota</taxon>
        <taxon>Agaricomycotina</taxon>
        <taxon>Agaricomycetes</taxon>
        <taxon>Agaricomycetidae</taxon>
        <taxon>Boletales</taxon>
        <taxon>Suillineae</taxon>
        <taxon>Suillaceae</taxon>
        <taxon>Suillus</taxon>
    </lineage>
</organism>
<keyword evidence="4" id="KW-0812">Transmembrane</keyword>
<comment type="function">
    <text evidence="3">Component of the RIX1 complex required for processing of ITS2 sequences from 35S pre-rRNA.</text>
</comment>
<dbReference type="OrthoDB" id="756370at2759"/>
<comment type="subcellular location">
    <subcellularLocation>
        <location evidence="3">Nucleus</location>
    </subcellularLocation>
</comment>
<comment type="similarity">
    <text evidence="3">Belongs to the WD repeat IPI3/WDR18 family.</text>
</comment>
<keyword evidence="3" id="KW-0698">rRNA processing</keyword>
<dbReference type="FunCoup" id="A0A0D0AK46">
    <property type="interactions" value="322"/>
</dbReference>
<dbReference type="PANTHER" id="PTHR18763:SF0">
    <property type="entry name" value="WD REPEAT-CONTAINING PROTEIN 18"/>
    <property type="match status" value="1"/>
</dbReference>
<dbReference type="HOGENOM" id="CLU_684387_0_0_1"/>
<dbReference type="SUPFAM" id="SSF50978">
    <property type="entry name" value="WD40 repeat-like"/>
    <property type="match status" value="1"/>
</dbReference>
<reference evidence="5 6" key="1">
    <citation type="submission" date="2014-04" db="EMBL/GenBank/DDBJ databases">
        <authorList>
            <consortium name="DOE Joint Genome Institute"/>
            <person name="Kuo A."/>
            <person name="Ruytinx J."/>
            <person name="Rineau F."/>
            <person name="Colpaert J."/>
            <person name="Kohler A."/>
            <person name="Nagy L.G."/>
            <person name="Floudas D."/>
            <person name="Copeland A."/>
            <person name="Barry K.W."/>
            <person name="Cichocki N."/>
            <person name="Veneault-Fourrey C."/>
            <person name="LaButti K."/>
            <person name="Lindquist E.A."/>
            <person name="Lipzen A."/>
            <person name="Lundell T."/>
            <person name="Morin E."/>
            <person name="Murat C."/>
            <person name="Sun H."/>
            <person name="Tunlid A."/>
            <person name="Henrissat B."/>
            <person name="Grigoriev I.V."/>
            <person name="Hibbett D.S."/>
            <person name="Martin F."/>
            <person name="Nordberg H.P."/>
            <person name="Cantor M.N."/>
            <person name="Hua S.X."/>
        </authorList>
    </citation>
    <scope>NUCLEOTIDE SEQUENCE [LARGE SCALE GENOMIC DNA]</scope>
    <source>
        <strain evidence="5 6">UH-Slu-Lm8-n1</strain>
    </source>
</reference>
<dbReference type="GO" id="GO:0005656">
    <property type="term" value="C:nuclear pre-replicative complex"/>
    <property type="evidence" value="ECO:0007669"/>
    <property type="project" value="TreeGrafter"/>
</dbReference>
<dbReference type="GO" id="GO:0006261">
    <property type="term" value="P:DNA-templated DNA replication"/>
    <property type="evidence" value="ECO:0007669"/>
    <property type="project" value="TreeGrafter"/>
</dbReference>
<feature type="non-terminal residue" evidence="5">
    <location>
        <position position="1"/>
    </location>
</feature>
<proteinExistence type="inferred from homology"/>
<dbReference type="InterPro" id="IPR036322">
    <property type="entry name" value="WD40_repeat_dom_sf"/>
</dbReference>
<dbReference type="Proteomes" id="UP000054485">
    <property type="component" value="Unassembled WGS sequence"/>
</dbReference>
<evidence type="ECO:0000256" key="4">
    <source>
        <dbReference type="SAM" id="Phobius"/>
    </source>
</evidence>
<protein>
    <recommendedName>
        <fullName evidence="3">Pre-rRNA-processing protein IPI3</fullName>
    </recommendedName>
</protein>
<accession>A0A0D0AK46</accession>
<comment type="subunit">
    <text evidence="3">Component of the RIX1 complex, composed of IPI1, RIX1/IPI2 and IPI3 in a 1:2:2 stoichiometry. The complex interacts (via RIX1) with MDN1 (via its hexameric AAA ATPase ring) and the pre-60S ribosome particles.</text>
</comment>
<evidence type="ECO:0000313" key="5">
    <source>
        <dbReference type="EMBL" id="KIK34652.1"/>
    </source>
</evidence>
<evidence type="ECO:0000256" key="1">
    <source>
        <dbReference type="ARBA" id="ARBA00022574"/>
    </source>
</evidence>
<dbReference type="GO" id="GO:0006364">
    <property type="term" value="P:rRNA processing"/>
    <property type="evidence" value="ECO:0007669"/>
    <property type="project" value="UniProtKB-UniRule"/>
</dbReference>